<dbReference type="STRING" id="1079859.SAMN04515674_118115"/>
<organism evidence="2 3">
    <name type="scientific">Pseudarcicella hirudinis</name>
    <dbReference type="NCBI Taxonomy" id="1079859"/>
    <lineage>
        <taxon>Bacteria</taxon>
        <taxon>Pseudomonadati</taxon>
        <taxon>Bacteroidota</taxon>
        <taxon>Cytophagia</taxon>
        <taxon>Cytophagales</taxon>
        <taxon>Flectobacillaceae</taxon>
        <taxon>Pseudarcicella</taxon>
    </lineage>
</organism>
<feature type="signal peptide" evidence="1">
    <location>
        <begin position="1"/>
        <end position="22"/>
    </location>
</feature>
<evidence type="ECO:0008006" key="4">
    <source>
        <dbReference type="Google" id="ProtNLM"/>
    </source>
</evidence>
<dbReference type="AlphaFoldDB" id="A0A1I5YG48"/>
<accession>A0A1I5YG48</accession>
<dbReference type="RefSeq" id="WP_092019472.1">
    <property type="nucleotide sequence ID" value="NZ_FOXH01000018.1"/>
</dbReference>
<keyword evidence="3" id="KW-1185">Reference proteome</keyword>
<evidence type="ECO:0000313" key="3">
    <source>
        <dbReference type="Proteomes" id="UP000199306"/>
    </source>
</evidence>
<reference evidence="2 3" key="1">
    <citation type="submission" date="2016-10" db="EMBL/GenBank/DDBJ databases">
        <authorList>
            <person name="de Groot N.N."/>
        </authorList>
    </citation>
    <scope>NUCLEOTIDE SEQUENCE [LARGE SCALE GENOMIC DNA]</scope>
    <source>
        <strain evidence="3">E92,LMG 26720,CCM 7988</strain>
    </source>
</reference>
<dbReference type="EMBL" id="FOXH01000018">
    <property type="protein sequence ID" value="SFQ43236.1"/>
    <property type="molecule type" value="Genomic_DNA"/>
</dbReference>
<keyword evidence="1" id="KW-0732">Signal</keyword>
<dbReference type="OrthoDB" id="9773381at2"/>
<dbReference type="Proteomes" id="UP000199306">
    <property type="component" value="Unassembled WGS sequence"/>
</dbReference>
<gene>
    <name evidence="2" type="ORF">SAMN04515674_118115</name>
</gene>
<feature type="chain" id="PRO_5011756952" description="DUF4835 domain-containing protein" evidence="1">
    <location>
        <begin position="23"/>
        <end position="303"/>
    </location>
</feature>
<dbReference type="InterPro" id="IPR032274">
    <property type="entry name" value="DUF4835"/>
</dbReference>
<name>A0A1I5YG48_9BACT</name>
<protein>
    <recommendedName>
        <fullName evidence="4">DUF4835 domain-containing protein</fullName>
    </recommendedName>
</protein>
<dbReference type="Pfam" id="PF16119">
    <property type="entry name" value="DUF4835"/>
    <property type="match status" value="1"/>
</dbReference>
<evidence type="ECO:0000313" key="2">
    <source>
        <dbReference type="EMBL" id="SFQ43236.1"/>
    </source>
</evidence>
<proteinExistence type="predicted"/>
<sequence>MYKKLFYLLVCTLYLAIFEGKAQELNCKVVINTDQLQIDQQRGTSQIYRELENVMQEFINGRRWTNDQFQQEERINCSLNIILVKATAQGDYEASARFQVFRPVYGTSYETAILNFFDKSFNFRYLQGSPINYNDNSFTDNLTSMLAFYAYTALTVDYDSFSKLGGNLYVQKLYNLVNLAQVAGGGWVSSNDIRNRYWLSENLQNQQMSGIREGFYTYHRLVLDNFINNPDDGRKQLLEYLNNIRQINQIRPGSALTRMFFDTKSEELLNIFLDANPDDKKKAFTLLTSLDPTRTDAYRRLSK</sequence>
<evidence type="ECO:0000256" key="1">
    <source>
        <dbReference type="SAM" id="SignalP"/>
    </source>
</evidence>